<evidence type="ECO:0000259" key="1">
    <source>
        <dbReference type="PROSITE" id="PS50003"/>
    </source>
</evidence>
<evidence type="ECO:0000313" key="2">
    <source>
        <dbReference type="EMBL" id="CAI5759385.1"/>
    </source>
</evidence>
<keyword evidence="3" id="KW-1185">Reference proteome</keyword>
<name>A0A9W4TYN2_9ASCO</name>
<dbReference type="SMART" id="SM01316">
    <property type="entry name" value="Spo7_2_N"/>
    <property type="match status" value="1"/>
</dbReference>
<dbReference type="InterPro" id="IPR039486">
    <property type="entry name" value="Mug56/Spo71_PH"/>
</dbReference>
<dbReference type="GO" id="GO:0005628">
    <property type="term" value="C:prospore membrane"/>
    <property type="evidence" value="ECO:0007669"/>
    <property type="project" value="TreeGrafter"/>
</dbReference>
<dbReference type="InterPro" id="IPR040345">
    <property type="entry name" value="Mug56/Spo71"/>
</dbReference>
<gene>
    <name evidence="2" type="ORF">CANVERA_P3898</name>
</gene>
<dbReference type="SMART" id="SM00233">
    <property type="entry name" value="PH"/>
    <property type="match status" value="3"/>
</dbReference>
<organism evidence="2 3">
    <name type="scientific">Candida verbasci</name>
    <dbReference type="NCBI Taxonomy" id="1227364"/>
    <lineage>
        <taxon>Eukaryota</taxon>
        <taxon>Fungi</taxon>
        <taxon>Dikarya</taxon>
        <taxon>Ascomycota</taxon>
        <taxon>Saccharomycotina</taxon>
        <taxon>Pichiomycetes</taxon>
        <taxon>Debaryomycetaceae</taxon>
        <taxon>Candida/Lodderomyces clade</taxon>
        <taxon>Candida</taxon>
    </lineage>
</organism>
<dbReference type="EMBL" id="CANTUO010000004">
    <property type="protein sequence ID" value="CAI5759385.1"/>
    <property type="molecule type" value="Genomic_DNA"/>
</dbReference>
<accession>A0A9W4TYN2</accession>
<dbReference type="Gene3D" id="2.30.29.30">
    <property type="entry name" value="Pleckstrin-homology domain (PH domain)/Phosphotyrosine-binding domain (PTB)"/>
    <property type="match status" value="2"/>
</dbReference>
<dbReference type="InterPro" id="IPR011993">
    <property type="entry name" value="PH-like_dom_sf"/>
</dbReference>
<sequence>MSNDSFTIPKYSYTANLLTYLNIEQLSYTTRSLIIEDVPSIWYDEKSILITSYLKQKVKDKFKDSNNIIKSFIVSDDEKDHLFVNKRNEIMVNLYSAHSNEKRTVPTIAIDETTINNDEQTLISSDNSNAGHLQVEEPQPSILNQNQQELLKERTHFTNSLRKFARKSKGKAKNKSSRLISSILKAYEVGEILQCHKVLLIVKKNEEEENRIYDRWKETYIVLRKKTTESIEIQFYESEKDINDKSPKLKFNLKNNNLGIYNNLDKSIFLKQDQFKYIFKFRNSKQGMNWLLFIQQNLNYILDHHFEIYLPDKHKYIEINIPTAIIQNCFSGSKSMGIKIRDYDYEIEYDLLIQYLKDVIYDKFGIYHDYYFCFKDYDRLEFIENNSQQFLVSKLLNSERIKLEYRKLDFCSLFNKPLPIEGFLSRLTNTLGTENHGLNKFYKICYCFTNENLMFYTKYYKILSPPKNKKIYEMDRDGHIDWLSSNFEEMDQVATNESIRKTQLILKADGVIDLTKIENIEPVPQEQLTQAQKVLFSTLWYSKIVEDESIIDNCFQIKMENKSIIKLQAPNKCTRDLWMDKLSKLVKYWKEKQQQDLYDQLEIRYHNIQNMKCSRYIDSNPTETNTLELDYISSVNYRQLPSLSEVLHSGFLYLKNKKHSNFNSYFCILTPGFLIIYHTYKRSKSTGTWKRSNFFEHYVTIPLHECYIYTGELSRLDMLDLKNDVDGTPRLLSDGWRSLEENNELVFTLWFGKKRNISHFKAPPDSEREANPGLGSIVRKMGITGKSLIFLCNRRQDRDAWVRKILNEIDKYN</sequence>
<dbReference type="Pfam" id="PF15404">
    <property type="entry name" value="PH_4"/>
    <property type="match status" value="1"/>
</dbReference>
<reference evidence="2" key="1">
    <citation type="submission" date="2022-12" db="EMBL/GenBank/DDBJ databases">
        <authorList>
            <person name="Brejova B."/>
        </authorList>
    </citation>
    <scope>NUCLEOTIDE SEQUENCE</scope>
</reference>
<proteinExistence type="predicted"/>
<dbReference type="Proteomes" id="UP001152885">
    <property type="component" value="Unassembled WGS sequence"/>
</dbReference>
<dbReference type="OrthoDB" id="5579281at2759"/>
<feature type="domain" description="PH" evidence="1">
    <location>
        <begin position="645"/>
        <end position="810"/>
    </location>
</feature>
<dbReference type="InterPro" id="IPR057379">
    <property type="entry name" value="PH_SPO71"/>
</dbReference>
<dbReference type="AlphaFoldDB" id="A0A9W4TYN2"/>
<comment type="caution">
    <text evidence="2">The sequence shown here is derived from an EMBL/GenBank/DDBJ whole genome shotgun (WGS) entry which is preliminary data.</text>
</comment>
<evidence type="ECO:0000313" key="3">
    <source>
        <dbReference type="Proteomes" id="UP001152885"/>
    </source>
</evidence>
<dbReference type="PANTHER" id="PTHR28076">
    <property type="entry name" value="SPORULATION-SPECIFIC PROTEIN 71"/>
    <property type="match status" value="1"/>
</dbReference>
<dbReference type="Pfam" id="PF15407">
    <property type="entry name" value="Spo7_2_N"/>
    <property type="match status" value="1"/>
</dbReference>
<dbReference type="PANTHER" id="PTHR28076:SF1">
    <property type="entry name" value="PROSPORE MEMBRANE ADAPTER PROTEIN SPO71"/>
    <property type="match status" value="1"/>
</dbReference>
<dbReference type="SUPFAM" id="SSF50729">
    <property type="entry name" value="PH domain-like"/>
    <property type="match status" value="2"/>
</dbReference>
<dbReference type="InterPro" id="IPR001849">
    <property type="entry name" value="PH_domain"/>
</dbReference>
<protein>
    <recommendedName>
        <fullName evidence="1">PH domain-containing protein</fullName>
    </recommendedName>
</protein>
<dbReference type="PROSITE" id="PS50003">
    <property type="entry name" value="PH_DOMAIN"/>
    <property type="match status" value="2"/>
</dbReference>
<dbReference type="GO" id="GO:1902657">
    <property type="term" value="P:protein localization to prospore membrane"/>
    <property type="evidence" value="ECO:0007669"/>
    <property type="project" value="InterPro"/>
</dbReference>
<dbReference type="Pfam" id="PF23207">
    <property type="entry name" value="PH_SPO71"/>
    <property type="match status" value="1"/>
</dbReference>
<feature type="domain" description="PH" evidence="1">
    <location>
        <begin position="417"/>
        <end position="587"/>
    </location>
</feature>
<dbReference type="InterPro" id="IPR029217">
    <property type="entry name" value="Spo7_2_N"/>
</dbReference>